<comment type="caution">
    <text evidence="2">The sequence shown here is derived from an EMBL/GenBank/DDBJ whole genome shotgun (WGS) entry which is preliminary data.</text>
</comment>
<evidence type="ECO:0000313" key="3">
    <source>
        <dbReference type="Proteomes" id="UP000664859"/>
    </source>
</evidence>
<gene>
    <name evidence="2" type="ORF">JKP88DRAFT_252215</name>
</gene>
<evidence type="ECO:0000256" key="1">
    <source>
        <dbReference type="SAM" id="Phobius"/>
    </source>
</evidence>
<keyword evidence="1" id="KW-0472">Membrane</keyword>
<protein>
    <submittedName>
        <fullName evidence="2">Uncharacterized protein</fullName>
    </submittedName>
</protein>
<keyword evidence="1" id="KW-0812">Transmembrane</keyword>
<evidence type="ECO:0000313" key="2">
    <source>
        <dbReference type="EMBL" id="KAG5190540.1"/>
    </source>
</evidence>
<sequence length="540" mass="58315">MDGRRWDKSSTCTPTESWIFDSYFPQALVAWPSKDGANDLLVTPTAGSTAPAGATDPLSWRSMKDDNDSFEVMFSGQTWWCDDALYSGVEAETLPGYHNCTLGAHYDAVDVLRTTYTAAALHNMIPEKELNTMMYMTWIDAADSTSEEGADFPLRQLTLEGGASIAAWSLNWRSPSLLPANAQLMRPLLKLAIMSTEAPPDHQTLPWCAPEATESSSNFREGSEENPAYVRHNGDKYFMYDCTTWDKFNWGYAHSLEAESNATAFKPIESGPAVWASMSSTWMSLEDGILGFEGYDQLTAEALQSSIDTVVQTAAWRLSDSVTAQLATTDFTLTVWGALVNAVLTGIAVIATYAGRHDVVHVCGKCLPPRGAHCLAALLSIALIVLPAVMLLVSEFEAKAGNPAGAESGMEYASASVARSRVVGVVVMRYESVANTHVFWLVCFNVAGAAVGALVVGRVMMKEGARQHRIAQQGVARKSRAATAAADSDLLEGQAAARPTARRSSLFAIAPMPLEAEEPSRRSMFKFAATDSSKLPAALC</sequence>
<dbReference type="AlphaFoldDB" id="A0A836CL40"/>
<feature type="transmembrane region" description="Helical" evidence="1">
    <location>
        <begin position="438"/>
        <end position="460"/>
    </location>
</feature>
<keyword evidence="3" id="KW-1185">Reference proteome</keyword>
<feature type="transmembrane region" description="Helical" evidence="1">
    <location>
        <begin position="375"/>
        <end position="393"/>
    </location>
</feature>
<organism evidence="2 3">
    <name type="scientific">Tribonema minus</name>
    <dbReference type="NCBI Taxonomy" id="303371"/>
    <lineage>
        <taxon>Eukaryota</taxon>
        <taxon>Sar</taxon>
        <taxon>Stramenopiles</taxon>
        <taxon>Ochrophyta</taxon>
        <taxon>PX clade</taxon>
        <taxon>Xanthophyceae</taxon>
        <taxon>Tribonematales</taxon>
        <taxon>Tribonemataceae</taxon>
        <taxon>Tribonema</taxon>
    </lineage>
</organism>
<accession>A0A836CL40</accession>
<name>A0A836CL40_9STRA</name>
<feature type="transmembrane region" description="Helical" evidence="1">
    <location>
        <begin position="333"/>
        <end position="354"/>
    </location>
</feature>
<proteinExistence type="predicted"/>
<reference evidence="2" key="1">
    <citation type="submission" date="2021-02" db="EMBL/GenBank/DDBJ databases">
        <title>First Annotated Genome of the Yellow-green Alga Tribonema minus.</title>
        <authorList>
            <person name="Mahan K.M."/>
        </authorList>
    </citation>
    <scope>NUCLEOTIDE SEQUENCE</scope>
    <source>
        <strain evidence="2">UTEX B ZZ1240</strain>
    </source>
</reference>
<dbReference type="EMBL" id="JAFCMP010000033">
    <property type="protein sequence ID" value="KAG5190540.1"/>
    <property type="molecule type" value="Genomic_DNA"/>
</dbReference>
<keyword evidence="1" id="KW-1133">Transmembrane helix</keyword>
<dbReference type="Proteomes" id="UP000664859">
    <property type="component" value="Unassembled WGS sequence"/>
</dbReference>